<sequence>MKQASRRLGSDIGLSGLMKTFHYPRTNRMSIALAHVGWFAEREGGAFAHQLLDDTKRLLASDLSGPELSALWQAGTFRDFDLEACGIEGRQWLTWIEEIAEYRTTWNVGGAPVPSAPPSARGLAEAVLGEIASVGQDLESATAGHAYAAVPGVAPALRRVVTEVDPDLGFRLLLRVLKSYFVPVGPTRVVRYHALAELLGLEGTVVEDGDFNVRRDLG</sequence>
<name>A0ABW8ECT4_STRT5</name>
<gene>
    <name evidence="1" type="ORF">ACIO7M_01315</name>
</gene>
<dbReference type="EMBL" id="JBIUYY010000001">
    <property type="protein sequence ID" value="MFJ2819741.1"/>
    <property type="molecule type" value="Genomic_DNA"/>
</dbReference>
<organism evidence="1 2">
    <name type="scientific">Streptomyces toxytricini</name>
    <name type="common">Actinomyces toxytricini</name>
    <dbReference type="NCBI Taxonomy" id="67369"/>
    <lineage>
        <taxon>Bacteria</taxon>
        <taxon>Bacillati</taxon>
        <taxon>Actinomycetota</taxon>
        <taxon>Actinomycetes</taxon>
        <taxon>Kitasatosporales</taxon>
        <taxon>Streptomycetaceae</taxon>
        <taxon>Streptomyces</taxon>
    </lineage>
</organism>
<evidence type="ECO:0000313" key="2">
    <source>
        <dbReference type="Proteomes" id="UP001617351"/>
    </source>
</evidence>
<keyword evidence="2" id="KW-1185">Reference proteome</keyword>
<dbReference type="Proteomes" id="UP001617351">
    <property type="component" value="Unassembled WGS sequence"/>
</dbReference>
<reference evidence="1 2" key="1">
    <citation type="submission" date="2024-10" db="EMBL/GenBank/DDBJ databases">
        <title>The Natural Products Discovery Center: Release of the First 8490 Sequenced Strains for Exploring Actinobacteria Biosynthetic Diversity.</title>
        <authorList>
            <person name="Kalkreuter E."/>
            <person name="Kautsar S.A."/>
            <person name="Yang D."/>
            <person name="Bader C.D."/>
            <person name="Teijaro C.N."/>
            <person name="Fluegel L."/>
            <person name="Davis C.M."/>
            <person name="Simpson J.R."/>
            <person name="Lauterbach L."/>
            <person name="Steele A.D."/>
            <person name="Gui C."/>
            <person name="Meng S."/>
            <person name="Li G."/>
            <person name="Viehrig K."/>
            <person name="Ye F."/>
            <person name="Su P."/>
            <person name="Kiefer A.F."/>
            <person name="Nichols A."/>
            <person name="Cepeda A.J."/>
            <person name="Yan W."/>
            <person name="Fan B."/>
            <person name="Jiang Y."/>
            <person name="Adhikari A."/>
            <person name="Zheng C.-J."/>
            <person name="Schuster L."/>
            <person name="Cowan T.M."/>
            <person name="Smanski M.J."/>
            <person name="Chevrette M.G."/>
            <person name="De Carvalho L.P.S."/>
            <person name="Shen B."/>
        </authorList>
    </citation>
    <scope>NUCLEOTIDE SEQUENCE [LARGE SCALE GENOMIC DNA]</scope>
    <source>
        <strain evidence="1 2">NPDC087220</strain>
    </source>
</reference>
<comment type="caution">
    <text evidence="1">The sequence shown here is derived from an EMBL/GenBank/DDBJ whole genome shotgun (WGS) entry which is preliminary data.</text>
</comment>
<evidence type="ECO:0000313" key="1">
    <source>
        <dbReference type="EMBL" id="MFJ2819741.1"/>
    </source>
</evidence>
<protein>
    <submittedName>
        <fullName evidence="1">Uncharacterized protein</fullName>
    </submittedName>
</protein>
<dbReference type="RefSeq" id="WP_402376435.1">
    <property type="nucleotide sequence ID" value="NZ_JBIUYY010000001.1"/>
</dbReference>
<accession>A0ABW8ECT4</accession>
<proteinExistence type="predicted"/>